<dbReference type="Proteomes" id="UP000035213">
    <property type="component" value="Chromosome"/>
</dbReference>
<dbReference type="RefSeq" id="WP_053326738.1">
    <property type="nucleotide sequence ID" value="NZ_CP009928.1"/>
</dbReference>
<accession>A0A0G3LXH9</accession>
<gene>
    <name evidence="5" type="ORF">OK18_00655</name>
</gene>
<evidence type="ECO:0000256" key="3">
    <source>
        <dbReference type="SAM" id="MobiDB-lite"/>
    </source>
</evidence>
<reference evidence="5 6" key="1">
    <citation type="submission" date="2014-11" db="EMBL/GenBank/DDBJ databases">
        <authorList>
            <person name="Park G.-S."/>
            <person name="Hong S.-J."/>
            <person name="Jung B.K."/>
            <person name="Khan A.R."/>
            <person name="Kwak Y."/>
            <person name="Shin J.-H."/>
        </authorList>
    </citation>
    <scope>NUCLEOTIDE SEQUENCE [LARGE SCALE GENOMIC DNA]</scope>
    <source>
        <strain evidence="5 6">DSM 27622</strain>
    </source>
</reference>
<dbReference type="PANTHER" id="PTHR41313:SF1">
    <property type="entry name" value="DNA METHYLASE ADENINE-SPECIFIC DOMAIN-CONTAINING PROTEIN"/>
    <property type="match status" value="1"/>
</dbReference>
<dbReference type="Gene3D" id="3.40.50.300">
    <property type="entry name" value="P-loop containing nucleotide triphosphate hydrolases"/>
    <property type="match status" value="2"/>
</dbReference>
<dbReference type="KEGG" id="cgn:OK18_00655"/>
<dbReference type="PRINTS" id="PR00507">
    <property type="entry name" value="N12N6MTFRASE"/>
</dbReference>
<dbReference type="InterPro" id="IPR003356">
    <property type="entry name" value="DNA_methylase_A-5"/>
</dbReference>
<dbReference type="SMART" id="SM00487">
    <property type="entry name" value="DEXDc"/>
    <property type="match status" value="1"/>
</dbReference>
<dbReference type="SUPFAM" id="SSF52540">
    <property type="entry name" value="P-loop containing nucleoside triphosphate hydrolases"/>
    <property type="match status" value="2"/>
</dbReference>
<dbReference type="InterPro" id="IPR027417">
    <property type="entry name" value="P-loop_NTPase"/>
</dbReference>
<feature type="domain" description="Helicase C-terminal" evidence="4">
    <location>
        <begin position="1323"/>
        <end position="1495"/>
    </location>
</feature>
<dbReference type="InterPro" id="IPR029063">
    <property type="entry name" value="SAM-dependent_MTases_sf"/>
</dbReference>
<feature type="compositionally biased region" description="Polar residues" evidence="3">
    <location>
        <begin position="1750"/>
        <end position="1767"/>
    </location>
</feature>
<dbReference type="OrthoDB" id="9815272at2"/>
<dbReference type="PATRIC" id="fig|1324352.5.peg.141"/>
<keyword evidence="2" id="KW-0175">Coiled coil</keyword>
<dbReference type="GO" id="GO:0003677">
    <property type="term" value="F:DNA binding"/>
    <property type="evidence" value="ECO:0007669"/>
    <property type="project" value="InterPro"/>
</dbReference>
<feature type="coiled-coil region" evidence="2">
    <location>
        <begin position="1027"/>
        <end position="1083"/>
    </location>
</feature>
<dbReference type="PROSITE" id="PS51194">
    <property type="entry name" value="HELICASE_CTER"/>
    <property type="match status" value="1"/>
</dbReference>
<evidence type="ECO:0000256" key="1">
    <source>
        <dbReference type="ARBA" id="ARBA00006594"/>
    </source>
</evidence>
<evidence type="ECO:0000313" key="5">
    <source>
        <dbReference type="EMBL" id="AKK71344.1"/>
    </source>
</evidence>
<protein>
    <submittedName>
        <fullName evidence="5">DNA methylase</fullName>
    </submittedName>
</protein>
<dbReference type="Pfam" id="PF00271">
    <property type="entry name" value="Helicase_C"/>
    <property type="match status" value="1"/>
</dbReference>
<dbReference type="Pfam" id="PF02384">
    <property type="entry name" value="N6_Mtase"/>
    <property type="match status" value="1"/>
</dbReference>
<sequence>MAFDKKLHLKRNIDAIKAAFRIEKEGRTATSDEINLLHQFSGFGGLKFILNPDDINQWRSSDSGYFPLTQELFGTIRDNAENDSVYRQYVSSLKGSILDAFFTPLVISESIAAVIKNTGIQIDRMLEPSAGVGAFIRPFIGDNDVHITAYEQDLITGKILKQLYGGQVDVRIEGFENISKHESEYDLIVGNIPFGTTSIFDLSYSKGKDAARKFAAQSIHNYFFLKASDKLREGGLLAFITTQGILNSPSNQIIREELMREHRLVSAVRLPHNLFDENGTSVGTDLIILQKDSSRRSISQRAKDFVGAVPTPAGENRNMLFYNPNNILFTSSREGTDQYGKPGTIYLHDGGAGGISADLTKKLSSDFASYFDRRLYGMHRRKKYIPKNLVGISEHPAAPEVQEQQLKNGSHQLSLFSEAELAALTPKKQIQKRRVAKSTVQQPEQLSLFDKQGTNSDQIRHAITISRKEEKTRPTSKKIGSRESVGSLFRDLIDDIPSPDEPKIFDKEIKDFYRDNTLVEFDYKIGKIKWNGNEGKFLFYPIAVSDKDSERISAYIRLRDCYHDLYTFEANVQEKHHENRQLLNTIYDDFIKKFGNLNAADNIRFIKLDSSGNAVPSLERVVGGIIHKSDIFDHPVAFSTVEVNVNSPLEALSASLNQYGKVDLGYMCRISGCTESVLKENLKGRLYYNPLTGEIEVSQKFLSGNVVEKARKLQEYILAYPEDHEAKVSLNALEDARPEKIKFEQLDFNLGERWIGTDVYKKFASSLFDTDVSIFYSESSDDFSISAKASTIKITDKYAIKSESRTFDGLNLLRHALVNTTPEITKTEYLADGKPIKVKDMEAIQMANGKIDEIRHEFTEWLYQQDEQFKSALTDRYNELFNCHVRPHFDGSHQTFPGLDRRALGIEDLYGSQKDAVWMLKSNGGGICDHEVGAGKTLIMCTAAQEMKRLGLVHKPMIIALKANVHEIAETYRKAYPFAKILYPGKKDFTPQKRIKIFGDIKNNDWDCVILTHDQFGMIPQSDELQREILQAELNTVEENLDVLRRQGKDVSGAMLKGVEIRRKNLNVRLKTLEHDIENRKDDVVDFKMMGIDHLFIDESHKFKNLMFNTRHERVAGLGNVQGSQKALNLLFAIRTIQQRSGKDLGATFLSGTTISNSLTELYCLFKYLRPLALQRQGITCFDAWAAIFARKSIDYEFSVANNIVQKERFRHFIKVPELAQFYAEITDYRRAEDIGIDRPAKNEVLYHIPPTQDQEIFIKKLMEFAKSGDATLLGRPPLSPTEQKAKMLIATDYARKMSLDMRLISPRYQDDPGNKASVVAANLAKYYQNYNAQKGTQFVFSDLGTYKSGEWNIYSEIKRKLVEDHGIPAEEIRFIQEAKNEDQRKALIQATNEGKIRILFGSTEMLGTGVNAQKRAVAVHHLDIPWRPSDLEQRDGRAVRKGNEIAKFFAGNKVDVFIYAVEKSLDAYKFNTLANKQRFIGQLKSNSLSVRSIDEGGMDEVSGMNFAEYVALLSGNTDLLEKAKIEKKISTLESEKHAYIWSKSSSLSKLEALEDEFKNRKNRLERLQTDCKNFQSRLQRAKDGSILNPVLLDGLSKDAGIKEIGAKLNKLAVVSATGGEYEEVGSLYGFQILVKTELREKDNVIQRENRFFICGEGNLKYTHNNGIIATDAERATLNFLNALQKLPGIIADEEKKCKEIENDQIVLREIVDGEWKKDKQLSDLKTELAAVERNIQISLRENDDHIDSSAEQSHIKNTMGTTKQRL</sequence>
<proteinExistence type="inferred from homology"/>
<keyword evidence="5" id="KW-0489">Methyltransferase</keyword>
<evidence type="ECO:0000256" key="2">
    <source>
        <dbReference type="SAM" id="Coils"/>
    </source>
</evidence>
<feature type="coiled-coil region" evidence="2">
    <location>
        <begin position="1548"/>
        <end position="1585"/>
    </location>
</feature>
<dbReference type="GO" id="GO:0032259">
    <property type="term" value="P:methylation"/>
    <property type="evidence" value="ECO:0007669"/>
    <property type="project" value="UniProtKB-KW"/>
</dbReference>
<organism evidence="5 6">
    <name type="scientific">Chryseobacterium gallinarum</name>
    <dbReference type="NCBI Taxonomy" id="1324352"/>
    <lineage>
        <taxon>Bacteria</taxon>
        <taxon>Pseudomonadati</taxon>
        <taxon>Bacteroidota</taxon>
        <taxon>Flavobacteriia</taxon>
        <taxon>Flavobacteriales</taxon>
        <taxon>Weeksellaceae</taxon>
        <taxon>Chryseobacterium group</taxon>
        <taxon>Chryseobacterium</taxon>
    </lineage>
</organism>
<dbReference type="InterPro" id="IPR052933">
    <property type="entry name" value="DNA_Protect_Modify"/>
</dbReference>
<dbReference type="GO" id="GO:0008170">
    <property type="term" value="F:N-methyltransferase activity"/>
    <property type="evidence" value="ECO:0007669"/>
    <property type="project" value="InterPro"/>
</dbReference>
<dbReference type="InterPro" id="IPR014001">
    <property type="entry name" value="Helicase_ATP-bd"/>
</dbReference>
<dbReference type="SMART" id="SM00490">
    <property type="entry name" value="HELICc"/>
    <property type="match status" value="1"/>
</dbReference>
<dbReference type="InterPro" id="IPR001650">
    <property type="entry name" value="Helicase_C-like"/>
</dbReference>
<dbReference type="STRING" id="1324352.OK18_00655"/>
<comment type="similarity">
    <text evidence="1">Belongs to the N(4)/N(6)-methyltransferase family.</text>
</comment>
<dbReference type="Gene3D" id="3.40.50.150">
    <property type="entry name" value="Vaccinia Virus protein VP39"/>
    <property type="match status" value="1"/>
</dbReference>
<dbReference type="EMBL" id="CP009928">
    <property type="protein sequence ID" value="AKK71344.1"/>
    <property type="molecule type" value="Genomic_DNA"/>
</dbReference>
<name>A0A0G3LXH9_CHRGL</name>
<evidence type="ECO:0000259" key="4">
    <source>
        <dbReference type="PROSITE" id="PS51194"/>
    </source>
</evidence>
<evidence type="ECO:0000313" key="6">
    <source>
        <dbReference type="Proteomes" id="UP000035213"/>
    </source>
</evidence>
<dbReference type="PANTHER" id="PTHR41313">
    <property type="entry name" value="ADENINE-SPECIFIC METHYLTRANSFERASE"/>
    <property type="match status" value="1"/>
</dbReference>
<keyword evidence="5" id="KW-0808">Transferase</keyword>
<feature type="region of interest" description="Disordered" evidence="3">
    <location>
        <begin position="1743"/>
        <end position="1767"/>
    </location>
</feature>
<dbReference type="SUPFAM" id="SSF53335">
    <property type="entry name" value="S-adenosyl-L-methionine-dependent methyltransferases"/>
    <property type="match status" value="1"/>
</dbReference>